<keyword evidence="1" id="KW-0378">Hydrolase</keyword>
<dbReference type="AlphaFoldDB" id="F8A5M8"/>
<accession>F8A5M8</accession>
<sequence length="470" mass="51553">MTDAPDPAVPDEARTRGPAGGPTRDALRDEPAWVRHAVWWHVYPLGFVDAFPVRSHVPGPDEHRLRRLLPWLDHAVELGASGIALGPVLASSTHGYDTVDHRRVDPRLGTEADLDELIAQAHARGLKVQLDGVFNHVGREHPLVQAALAGGPTSEAGRWVRWRDGADGPEPDVFEGHDGLVALDHDEPLVADLVVDVMTGWLDRGIDAWRLDAAYAVPERFWAHVLPRVRAAHPDVWISAEVIHGDYAGFVAASGVDSVTQYELWKAVWSSLEDRNLWELDHALGRHSAMLAEFVPTTFVGNHDVTRIASRLTDPRHLPHTVVLLALLGGTPSVYAGDEYAFRGVKEDRAGGDDAVRPPFPAPDELLAPDERLHRLYRDLIGLRRRHAWLHRARTRTLHLTNTQILLELTAQGRSLLLALHLDDTPWALPTDVAAHAVLDASDGSTPGVVGPHGWMVLAGTPGDDDELDG</sequence>
<dbReference type="KEGG" id="cga:Celgi_1672"/>
<dbReference type="SUPFAM" id="SSF51445">
    <property type="entry name" value="(Trans)glycosidases"/>
    <property type="match status" value="1"/>
</dbReference>
<feature type="domain" description="Glycosyl hydrolase family 13 catalytic" evidence="4">
    <location>
        <begin position="41"/>
        <end position="384"/>
    </location>
</feature>
<dbReference type="STRING" id="593907.Celgi_1672"/>
<dbReference type="EMBL" id="CP002665">
    <property type="protein sequence ID" value="AEI12183.1"/>
    <property type="molecule type" value="Genomic_DNA"/>
</dbReference>
<organism evidence="5 6">
    <name type="scientific">Cellulomonas gilvus (strain ATCC 13127 / NRRL B-14078)</name>
    <name type="common">Cellvibrio gilvus</name>
    <dbReference type="NCBI Taxonomy" id="593907"/>
    <lineage>
        <taxon>Bacteria</taxon>
        <taxon>Bacillati</taxon>
        <taxon>Actinomycetota</taxon>
        <taxon>Actinomycetes</taxon>
        <taxon>Micrococcales</taxon>
        <taxon>Cellulomonadaceae</taxon>
        <taxon>Cellulomonas</taxon>
    </lineage>
</organism>
<dbReference type="HOGENOM" id="CLU_006462_6_5_11"/>
<evidence type="ECO:0000256" key="1">
    <source>
        <dbReference type="ARBA" id="ARBA00022801"/>
    </source>
</evidence>
<evidence type="ECO:0000313" key="5">
    <source>
        <dbReference type="EMBL" id="AEI12183.1"/>
    </source>
</evidence>
<dbReference type="Proteomes" id="UP000000485">
    <property type="component" value="Chromosome"/>
</dbReference>
<evidence type="ECO:0000256" key="2">
    <source>
        <dbReference type="ARBA" id="ARBA00023295"/>
    </source>
</evidence>
<keyword evidence="6" id="KW-1185">Reference proteome</keyword>
<reference evidence="6" key="1">
    <citation type="submission" date="2011-04" db="EMBL/GenBank/DDBJ databases">
        <title>Complete sequence of Cellvibrio gilvus ATCC 13127.</title>
        <authorList>
            <person name="Lucas S."/>
            <person name="Han J."/>
            <person name="Lapidus A."/>
            <person name="Cheng J.-F."/>
            <person name="Goodwin L."/>
            <person name="Pitluck S."/>
            <person name="Peters L."/>
            <person name="Munk A."/>
            <person name="Detter J.C."/>
            <person name="Han C."/>
            <person name="Tapia R."/>
            <person name="Land M."/>
            <person name="Hauser L."/>
            <person name="Kyrpides N."/>
            <person name="Ivanova N."/>
            <person name="Ovchinnikova G."/>
            <person name="Pagani I."/>
            <person name="Mead D."/>
            <person name="Brumm P."/>
            <person name="Woyke T."/>
        </authorList>
    </citation>
    <scope>NUCLEOTIDE SEQUENCE [LARGE SCALE GENOMIC DNA]</scope>
    <source>
        <strain evidence="6">ATCC 13127 / NRRL B-14078</strain>
    </source>
</reference>
<dbReference type="RefSeq" id="WP_013883702.1">
    <property type="nucleotide sequence ID" value="NC_015671.1"/>
</dbReference>
<protein>
    <submittedName>
        <fullName evidence="5">Alpha amylase catalytic region</fullName>
    </submittedName>
</protein>
<dbReference type="InterPro" id="IPR006047">
    <property type="entry name" value="GH13_cat_dom"/>
</dbReference>
<dbReference type="GO" id="GO:0005975">
    <property type="term" value="P:carbohydrate metabolic process"/>
    <property type="evidence" value="ECO:0007669"/>
    <property type="project" value="InterPro"/>
</dbReference>
<gene>
    <name evidence="5" type="ordered locus">Celgi_1672</name>
</gene>
<dbReference type="InterPro" id="IPR017853">
    <property type="entry name" value="GH"/>
</dbReference>
<dbReference type="GO" id="GO:0016798">
    <property type="term" value="F:hydrolase activity, acting on glycosyl bonds"/>
    <property type="evidence" value="ECO:0007669"/>
    <property type="project" value="UniProtKB-KW"/>
</dbReference>
<dbReference type="SMART" id="SM00642">
    <property type="entry name" value="Aamy"/>
    <property type="match status" value="1"/>
</dbReference>
<dbReference type="CDD" id="cd11354">
    <property type="entry name" value="AmyAc_bac_CMD_like"/>
    <property type="match status" value="1"/>
</dbReference>
<dbReference type="PANTHER" id="PTHR10357">
    <property type="entry name" value="ALPHA-AMYLASE FAMILY MEMBER"/>
    <property type="match status" value="1"/>
</dbReference>
<dbReference type="Pfam" id="PF00128">
    <property type="entry name" value="Alpha-amylase"/>
    <property type="match status" value="1"/>
</dbReference>
<dbReference type="Gene3D" id="3.20.20.80">
    <property type="entry name" value="Glycosidases"/>
    <property type="match status" value="1"/>
</dbReference>
<evidence type="ECO:0000259" key="4">
    <source>
        <dbReference type="SMART" id="SM00642"/>
    </source>
</evidence>
<proteinExistence type="predicted"/>
<evidence type="ECO:0000256" key="3">
    <source>
        <dbReference type="SAM" id="MobiDB-lite"/>
    </source>
</evidence>
<name>F8A5M8_CELGA</name>
<dbReference type="eggNOG" id="COG0366">
    <property type="taxonomic scope" value="Bacteria"/>
</dbReference>
<feature type="region of interest" description="Disordered" evidence="3">
    <location>
        <begin position="1"/>
        <end position="26"/>
    </location>
</feature>
<evidence type="ECO:0000313" key="6">
    <source>
        <dbReference type="Proteomes" id="UP000000485"/>
    </source>
</evidence>
<dbReference type="PANTHER" id="PTHR10357:SF210">
    <property type="entry name" value="MALTODEXTRIN GLUCOSIDASE"/>
    <property type="match status" value="1"/>
</dbReference>
<keyword evidence="2" id="KW-0326">Glycosidase</keyword>